<keyword evidence="3" id="KW-1185">Reference proteome</keyword>
<organism evidence="2 3">
    <name type="scientific">Paracoccus broussonetiae</name>
    <dbReference type="NCBI Taxonomy" id="3075834"/>
    <lineage>
        <taxon>Bacteria</taxon>
        <taxon>Pseudomonadati</taxon>
        <taxon>Pseudomonadota</taxon>
        <taxon>Alphaproteobacteria</taxon>
        <taxon>Rhodobacterales</taxon>
        <taxon>Paracoccaceae</taxon>
        <taxon>Paracoccus</taxon>
    </lineage>
</organism>
<name>A0ABU3EIC4_9RHOB</name>
<dbReference type="EMBL" id="JAVRQI010000015">
    <property type="protein sequence ID" value="MDT1063865.1"/>
    <property type="molecule type" value="Genomic_DNA"/>
</dbReference>
<evidence type="ECO:0000313" key="2">
    <source>
        <dbReference type="EMBL" id="MDT1063865.1"/>
    </source>
</evidence>
<accession>A0ABU3EIC4</accession>
<dbReference type="Pfam" id="PF07310">
    <property type="entry name" value="PAS_5"/>
    <property type="match status" value="1"/>
</dbReference>
<feature type="region of interest" description="Disordered" evidence="1">
    <location>
        <begin position="195"/>
        <end position="217"/>
    </location>
</feature>
<comment type="caution">
    <text evidence="2">The sequence shown here is derived from an EMBL/GenBank/DDBJ whole genome shotgun (WGS) entry which is preliminary data.</text>
</comment>
<proteinExistence type="predicted"/>
<protein>
    <submittedName>
        <fullName evidence="2">PAS domain-containing protein</fullName>
    </submittedName>
</protein>
<reference evidence="3" key="1">
    <citation type="submission" date="2023-07" db="EMBL/GenBank/DDBJ databases">
        <title>Characterization of two Paracoccaceae strains isolated from Phycosphere and proposal of Xinfangfangia lacusdiani sp. nov.</title>
        <authorList>
            <person name="Deng Y."/>
            <person name="Zhang Y.Q."/>
        </authorList>
    </citation>
    <scope>NUCLEOTIDE SEQUENCE [LARGE SCALE GENOMIC DNA]</scope>
    <source>
        <strain evidence="3">CPCC 101403</strain>
    </source>
</reference>
<dbReference type="Proteomes" id="UP001251085">
    <property type="component" value="Unassembled WGS sequence"/>
</dbReference>
<gene>
    <name evidence="2" type="ORF">RM190_18535</name>
</gene>
<evidence type="ECO:0000313" key="3">
    <source>
        <dbReference type="Proteomes" id="UP001251085"/>
    </source>
</evidence>
<sequence>MLHIADFETSQPGRILRQMRDYWEGLRKDGTIPARADVEPRGIRGALNHAFILERIAPGTARFRLAGSHLIETMGMEVRGMPICSLLHTGSRGRFSDVLESVFCAPQIAELGLNSPASYGRPAMAGQLLLLPLRSDLGDVTRALGCFVVEGEIGQAPRRFDLTSEKLVPVQAGAKVMAPSASLVPVGEISGRWRATTPRTESPAPTPLPGATPEQRRAAFRIISDNPR</sequence>
<evidence type="ECO:0000256" key="1">
    <source>
        <dbReference type="SAM" id="MobiDB-lite"/>
    </source>
</evidence>
<dbReference type="InterPro" id="IPR009922">
    <property type="entry name" value="DUF1457"/>
</dbReference>
<dbReference type="RefSeq" id="WP_311760951.1">
    <property type="nucleotide sequence ID" value="NZ_JAVRQI010000015.1"/>
</dbReference>